<organism evidence="2 3">
    <name type="scientific">Aquirufa novilacunae</name>
    <dbReference type="NCBI Taxonomy" id="3139305"/>
    <lineage>
        <taxon>Bacteria</taxon>
        <taxon>Pseudomonadati</taxon>
        <taxon>Bacteroidota</taxon>
        <taxon>Cytophagia</taxon>
        <taxon>Cytophagales</taxon>
        <taxon>Flectobacillaceae</taxon>
        <taxon>Aquirufa</taxon>
    </lineage>
</organism>
<dbReference type="Gene3D" id="1.10.10.10">
    <property type="entry name" value="Winged helix-like DNA-binding domain superfamily/Winged helix DNA-binding domain"/>
    <property type="match status" value="1"/>
</dbReference>
<dbReference type="SUPFAM" id="SSF140931">
    <property type="entry name" value="Fic-like"/>
    <property type="match status" value="1"/>
</dbReference>
<dbReference type="EMBL" id="JBEWZG010000003">
    <property type="protein sequence ID" value="MFL0206824.1"/>
    <property type="molecule type" value="Genomic_DNA"/>
</dbReference>
<dbReference type="PANTHER" id="PTHR13504">
    <property type="entry name" value="FIDO DOMAIN-CONTAINING PROTEIN DDB_G0283145"/>
    <property type="match status" value="1"/>
</dbReference>
<dbReference type="Pfam" id="PF13776">
    <property type="entry name" value="DUF4172"/>
    <property type="match status" value="1"/>
</dbReference>
<accession>A0ABW8SWL9</accession>
<dbReference type="Proteomes" id="UP001623559">
    <property type="component" value="Unassembled WGS sequence"/>
</dbReference>
<name>A0ABW8SWL9_9BACT</name>
<evidence type="ECO:0000313" key="2">
    <source>
        <dbReference type="EMBL" id="MFL0206824.1"/>
    </source>
</evidence>
<dbReference type="InterPro" id="IPR036388">
    <property type="entry name" value="WH-like_DNA-bd_sf"/>
</dbReference>
<dbReference type="InterPro" id="IPR003812">
    <property type="entry name" value="Fido"/>
</dbReference>
<protein>
    <submittedName>
        <fullName evidence="2">Fic family protein</fullName>
    </submittedName>
</protein>
<evidence type="ECO:0000259" key="1">
    <source>
        <dbReference type="PROSITE" id="PS51459"/>
    </source>
</evidence>
<dbReference type="Gene3D" id="1.10.3290.10">
    <property type="entry name" value="Fido-like domain"/>
    <property type="match status" value="1"/>
</dbReference>
<comment type="caution">
    <text evidence="2">The sequence shown here is derived from an EMBL/GenBank/DDBJ whole genome shotgun (WGS) entry which is preliminary data.</text>
</comment>
<dbReference type="InterPro" id="IPR025230">
    <property type="entry name" value="DUF4172"/>
</dbReference>
<dbReference type="RefSeq" id="WP_406778371.1">
    <property type="nucleotide sequence ID" value="NZ_JBEWZG010000003.1"/>
</dbReference>
<evidence type="ECO:0000313" key="3">
    <source>
        <dbReference type="Proteomes" id="UP001623559"/>
    </source>
</evidence>
<dbReference type="PANTHER" id="PTHR13504:SF33">
    <property type="entry name" value="FIC FAMILY PROTEIN"/>
    <property type="match status" value="1"/>
</dbReference>
<proteinExistence type="predicted"/>
<dbReference type="Pfam" id="PF02661">
    <property type="entry name" value="Fic"/>
    <property type="match status" value="1"/>
</dbReference>
<reference evidence="2 3" key="1">
    <citation type="submission" date="2024-07" db="EMBL/GenBank/DDBJ databases">
        <authorList>
            <person name="Pitt A."/>
            <person name="Hahn M.W."/>
        </authorList>
    </citation>
    <scope>NUCLEOTIDE SEQUENCE [LARGE SCALE GENOMIC DNA]</scope>
    <source>
        <strain evidence="2 3">2-AUSEE-184A6</strain>
    </source>
</reference>
<feature type="domain" description="Fido" evidence="1">
    <location>
        <begin position="115"/>
        <end position="269"/>
    </location>
</feature>
<sequence length="365" mass="41489">MAKYIYQSPTWPNFTWKEAELNLLLGEVRFLQGKIAGQMSTIGFLPRRDAQLNSLTLDVVKSSEIEGEHLNYDQVRSSVAIRLGIEAGGLATEDRRVDGVVDMVLDATVNFLSPITKERLCGWHAALFPTGYSGPYKIEVGRYRSGEMQIVSGAMGKETVHYVAVEAARVPQEMGIFIDWLNSDVPMDPVLKAAVAHFWFIIIHPFDDGNGRIARAISDLFLARSEKSAERFYSMSSQMLIQKKNYYATLQKIQHSDGDITDWMQWFLDCVHLALVDTESQLRSLMVKTEFWHKMDKTPINERQRILLNKLFDHFDGHLSTSKWAKIAKCSHDTALRDIKDLIEKGILKEDLAGGRSKNYRLMAP</sequence>
<dbReference type="InterPro" id="IPR040198">
    <property type="entry name" value="Fido_containing"/>
</dbReference>
<gene>
    <name evidence="2" type="ORF">V7S74_08725</name>
</gene>
<dbReference type="PROSITE" id="PS51459">
    <property type="entry name" value="FIDO"/>
    <property type="match status" value="1"/>
</dbReference>
<dbReference type="InterPro" id="IPR036597">
    <property type="entry name" value="Fido-like_dom_sf"/>
</dbReference>